<evidence type="ECO:0000256" key="2">
    <source>
        <dbReference type="ARBA" id="ARBA00023125"/>
    </source>
</evidence>
<keyword evidence="3" id="KW-0804">Transcription</keyword>
<evidence type="ECO:0000313" key="6">
    <source>
        <dbReference type="Proteomes" id="UP001500784"/>
    </source>
</evidence>
<evidence type="ECO:0000313" key="5">
    <source>
        <dbReference type="EMBL" id="GAA1918297.1"/>
    </source>
</evidence>
<dbReference type="InterPro" id="IPR036388">
    <property type="entry name" value="WH-like_DNA-bd_sf"/>
</dbReference>
<dbReference type="InterPro" id="IPR011711">
    <property type="entry name" value="GntR_C"/>
</dbReference>
<dbReference type="Proteomes" id="UP001500784">
    <property type="component" value="Unassembled WGS sequence"/>
</dbReference>
<protein>
    <submittedName>
        <fullName evidence="5">GntR family transcriptional regulator</fullName>
    </submittedName>
</protein>
<evidence type="ECO:0000256" key="3">
    <source>
        <dbReference type="ARBA" id="ARBA00023163"/>
    </source>
</evidence>
<dbReference type="Pfam" id="PF07729">
    <property type="entry name" value="FCD"/>
    <property type="match status" value="1"/>
</dbReference>
<dbReference type="PROSITE" id="PS50949">
    <property type="entry name" value="HTH_GNTR"/>
    <property type="match status" value="1"/>
</dbReference>
<dbReference type="SMART" id="SM00895">
    <property type="entry name" value="FCD"/>
    <property type="match status" value="1"/>
</dbReference>
<proteinExistence type="predicted"/>
<comment type="caution">
    <text evidence="5">The sequence shown here is derived from an EMBL/GenBank/DDBJ whole genome shotgun (WGS) entry which is preliminary data.</text>
</comment>
<dbReference type="CDD" id="cd07377">
    <property type="entry name" value="WHTH_GntR"/>
    <property type="match status" value="1"/>
</dbReference>
<sequence>MEAYTSRMDMPHFDSGALPVRPVRRGNAFEETVERVLENLKLGIYAAGSRLPPERELASQLGVSRATLREALAELQAAGYLESRRGRYGGTFAAEVLPGPSDPAGTGNVSDLEDVLLFRRVVESAAARLAAEATLTPAARGHLLAALEEVDRAATDTFRPKDARFHIAVAELSGSARLVAAVAEVRAQASDLLDRIPLLQANLDHSQAQHRELVDAVLRGDADAAEAAAAAHLEGTERLLRGFLA</sequence>
<accession>A0ABP5AQG1</accession>
<name>A0ABP5AQG1_9MICC</name>
<dbReference type="SUPFAM" id="SSF48008">
    <property type="entry name" value="GntR ligand-binding domain-like"/>
    <property type="match status" value="1"/>
</dbReference>
<dbReference type="InterPro" id="IPR008920">
    <property type="entry name" value="TF_FadR/GntR_C"/>
</dbReference>
<reference evidence="6" key="1">
    <citation type="journal article" date="2019" name="Int. J. Syst. Evol. Microbiol.">
        <title>The Global Catalogue of Microorganisms (GCM) 10K type strain sequencing project: providing services to taxonomists for standard genome sequencing and annotation.</title>
        <authorList>
            <consortium name="The Broad Institute Genomics Platform"/>
            <consortium name="The Broad Institute Genome Sequencing Center for Infectious Disease"/>
            <person name="Wu L."/>
            <person name="Ma J."/>
        </authorList>
    </citation>
    <scope>NUCLEOTIDE SEQUENCE [LARGE SCALE GENOMIC DNA]</scope>
    <source>
        <strain evidence="6">JCM 13316</strain>
    </source>
</reference>
<gene>
    <name evidence="5" type="ORF">GCM10009688_24230</name>
</gene>
<feature type="domain" description="HTH gntR-type" evidence="4">
    <location>
        <begin position="26"/>
        <end position="96"/>
    </location>
</feature>
<keyword evidence="1" id="KW-0805">Transcription regulation</keyword>
<dbReference type="PANTHER" id="PTHR43537">
    <property type="entry name" value="TRANSCRIPTIONAL REGULATOR, GNTR FAMILY"/>
    <property type="match status" value="1"/>
</dbReference>
<dbReference type="Pfam" id="PF00392">
    <property type="entry name" value="GntR"/>
    <property type="match status" value="1"/>
</dbReference>
<evidence type="ECO:0000256" key="1">
    <source>
        <dbReference type="ARBA" id="ARBA00023015"/>
    </source>
</evidence>
<dbReference type="SUPFAM" id="SSF46785">
    <property type="entry name" value="Winged helix' DNA-binding domain"/>
    <property type="match status" value="1"/>
</dbReference>
<organism evidence="5 6">
    <name type="scientific">Arthrobacter gandavensis</name>
    <dbReference type="NCBI Taxonomy" id="169960"/>
    <lineage>
        <taxon>Bacteria</taxon>
        <taxon>Bacillati</taxon>
        <taxon>Actinomycetota</taxon>
        <taxon>Actinomycetes</taxon>
        <taxon>Micrococcales</taxon>
        <taxon>Micrococcaceae</taxon>
        <taxon>Arthrobacter</taxon>
    </lineage>
</organism>
<dbReference type="Gene3D" id="1.10.10.10">
    <property type="entry name" value="Winged helix-like DNA-binding domain superfamily/Winged helix DNA-binding domain"/>
    <property type="match status" value="1"/>
</dbReference>
<evidence type="ECO:0000259" key="4">
    <source>
        <dbReference type="PROSITE" id="PS50949"/>
    </source>
</evidence>
<dbReference type="SMART" id="SM00345">
    <property type="entry name" value="HTH_GNTR"/>
    <property type="match status" value="1"/>
</dbReference>
<keyword evidence="2" id="KW-0238">DNA-binding</keyword>
<dbReference type="InterPro" id="IPR000524">
    <property type="entry name" value="Tscrpt_reg_HTH_GntR"/>
</dbReference>
<dbReference type="EMBL" id="BAAALV010000004">
    <property type="protein sequence ID" value="GAA1918297.1"/>
    <property type="molecule type" value="Genomic_DNA"/>
</dbReference>
<dbReference type="PANTHER" id="PTHR43537:SF24">
    <property type="entry name" value="GLUCONATE OPERON TRANSCRIPTIONAL REPRESSOR"/>
    <property type="match status" value="1"/>
</dbReference>
<dbReference type="InterPro" id="IPR036390">
    <property type="entry name" value="WH_DNA-bd_sf"/>
</dbReference>
<dbReference type="PRINTS" id="PR00035">
    <property type="entry name" value="HTHGNTR"/>
</dbReference>
<dbReference type="Gene3D" id="1.20.120.530">
    <property type="entry name" value="GntR ligand-binding domain-like"/>
    <property type="match status" value="1"/>
</dbReference>
<keyword evidence="6" id="KW-1185">Reference proteome</keyword>